<dbReference type="Proteomes" id="UP000033423">
    <property type="component" value="Unassembled WGS sequence"/>
</dbReference>
<proteinExistence type="predicted"/>
<comment type="caution">
    <text evidence="1">The sequence shown here is derived from an EMBL/GenBank/DDBJ whole genome shotgun (WGS) entry which is preliminary data.</text>
</comment>
<keyword evidence="2" id="KW-1185">Reference proteome</keyword>
<accession>A0A0F3GPV8</accession>
<gene>
    <name evidence="1" type="ORF">MBAV_003880</name>
</gene>
<dbReference type="EMBL" id="LACI01001681">
    <property type="protein sequence ID" value="KJU83926.1"/>
    <property type="molecule type" value="Genomic_DNA"/>
</dbReference>
<name>A0A0F3GPV8_9BACT</name>
<protein>
    <submittedName>
        <fullName evidence="1">Secreted protein</fullName>
    </submittedName>
</protein>
<reference evidence="1 2" key="1">
    <citation type="submission" date="2015-02" db="EMBL/GenBank/DDBJ databases">
        <title>Single-cell genomics of uncultivated deep-branching MTB reveals a conserved set of magnetosome genes.</title>
        <authorList>
            <person name="Kolinko S."/>
            <person name="Richter M."/>
            <person name="Glockner F.O."/>
            <person name="Brachmann A."/>
            <person name="Schuler D."/>
        </authorList>
    </citation>
    <scope>NUCLEOTIDE SEQUENCE [LARGE SCALE GENOMIC DNA]</scope>
    <source>
        <strain evidence="1">TM-1</strain>
    </source>
</reference>
<dbReference type="AlphaFoldDB" id="A0A0F3GPV8"/>
<evidence type="ECO:0000313" key="2">
    <source>
        <dbReference type="Proteomes" id="UP000033423"/>
    </source>
</evidence>
<sequence>MSCRSSRYMTLTPASFMAWMYSFSVFVTSPLSNGVSSLAVAVRVCTMSSGRELRVFLLKQNT</sequence>
<organism evidence="1 2">
    <name type="scientific">Candidatus Magnetobacterium bavaricum</name>
    <dbReference type="NCBI Taxonomy" id="29290"/>
    <lineage>
        <taxon>Bacteria</taxon>
        <taxon>Pseudomonadati</taxon>
        <taxon>Nitrospirota</taxon>
        <taxon>Thermodesulfovibrionia</taxon>
        <taxon>Thermodesulfovibrionales</taxon>
        <taxon>Candidatus Magnetobacteriaceae</taxon>
        <taxon>Candidatus Magnetobacterium</taxon>
    </lineage>
</organism>
<evidence type="ECO:0000313" key="1">
    <source>
        <dbReference type="EMBL" id="KJU83926.1"/>
    </source>
</evidence>